<keyword evidence="2" id="KW-1185">Reference proteome</keyword>
<reference evidence="1" key="1">
    <citation type="journal article" date="2023" name="G3 (Bethesda)">
        <title>A reference genome for the long-term kleptoplast-retaining sea slug Elysia crispata morphotype clarki.</title>
        <authorList>
            <person name="Eastman K.E."/>
            <person name="Pendleton A.L."/>
            <person name="Shaikh M.A."/>
            <person name="Suttiyut T."/>
            <person name="Ogas R."/>
            <person name="Tomko P."/>
            <person name="Gavelis G."/>
            <person name="Widhalm J.R."/>
            <person name="Wisecaver J.H."/>
        </authorList>
    </citation>
    <scope>NUCLEOTIDE SEQUENCE</scope>
    <source>
        <strain evidence="1">ECLA1</strain>
    </source>
</reference>
<comment type="caution">
    <text evidence="1">The sequence shown here is derived from an EMBL/GenBank/DDBJ whole genome shotgun (WGS) entry which is preliminary data.</text>
</comment>
<evidence type="ECO:0000313" key="1">
    <source>
        <dbReference type="EMBL" id="KAK3731246.1"/>
    </source>
</evidence>
<sequence length="155" mass="18114">MRRSAACAWLWRFLRWPFLEVENRSFCQAVKAFWFSARSLVMASSFTLNQSWWTLFLEPSRDWALNCSHYWSRHQTGVRALLGSGPVLQQIVHGKRVFQLFCVEGCSGLFWSLLLVGNNERSEMDLARRWSVQHSAPRVALVFLKSLMSRMRQVA</sequence>
<name>A0AAE1CS96_9GAST</name>
<accession>A0AAE1CS96</accession>
<protein>
    <submittedName>
        <fullName evidence="1">Uncharacterized protein</fullName>
    </submittedName>
</protein>
<evidence type="ECO:0000313" key="2">
    <source>
        <dbReference type="Proteomes" id="UP001283361"/>
    </source>
</evidence>
<proteinExistence type="predicted"/>
<dbReference type="AlphaFoldDB" id="A0AAE1CS96"/>
<dbReference type="EMBL" id="JAWDGP010007018">
    <property type="protein sequence ID" value="KAK3731246.1"/>
    <property type="molecule type" value="Genomic_DNA"/>
</dbReference>
<gene>
    <name evidence="1" type="ORF">RRG08_025789</name>
</gene>
<organism evidence="1 2">
    <name type="scientific">Elysia crispata</name>
    <name type="common">lettuce slug</name>
    <dbReference type="NCBI Taxonomy" id="231223"/>
    <lineage>
        <taxon>Eukaryota</taxon>
        <taxon>Metazoa</taxon>
        <taxon>Spiralia</taxon>
        <taxon>Lophotrochozoa</taxon>
        <taxon>Mollusca</taxon>
        <taxon>Gastropoda</taxon>
        <taxon>Heterobranchia</taxon>
        <taxon>Euthyneura</taxon>
        <taxon>Panpulmonata</taxon>
        <taxon>Sacoglossa</taxon>
        <taxon>Placobranchoidea</taxon>
        <taxon>Plakobranchidae</taxon>
        <taxon>Elysia</taxon>
    </lineage>
</organism>
<dbReference type="Proteomes" id="UP001283361">
    <property type="component" value="Unassembled WGS sequence"/>
</dbReference>